<evidence type="ECO:0000313" key="17">
    <source>
        <dbReference type="EMBL" id="KRF85532.1"/>
    </source>
</evidence>
<feature type="chain" id="PRO_5006386871" evidence="15">
    <location>
        <begin position="19"/>
        <end position="397"/>
    </location>
</feature>
<feature type="active site" description="Proton donor/acceptor" evidence="14">
    <location>
        <position position="385"/>
    </location>
</feature>
<dbReference type="PRINTS" id="PR00765">
    <property type="entry name" value="CRBOXYPTASEA"/>
</dbReference>
<keyword evidence="11" id="KW-0482">Metalloprotease</keyword>
<feature type="domain" description="Peptidase M14" evidence="16">
    <location>
        <begin position="124"/>
        <end position="397"/>
    </location>
</feature>
<evidence type="ECO:0000256" key="10">
    <source>
        <dbReference type="ARBA" id="ARBA00022833"/>
    </source>
</evidence>
<dbReference type="PANTHER" id="PTHR11705:SF123">
    <property type="entry name" value="PEPTIDASE M14 CARBOXYPEPTIDASE A DOMAIN-CONTAINING PROTEIN-RELATED"/>
    <property type="match status" value="1"/>
</dbReference>
<evidence type="ECO:0000256" key="12">
    <source>
        <dbReference type="ARBA" id="ARBA00023157"/>
    </source>
</evidence>
<dbReference type="GO" id="GO:0006508">
    <property type="term" value="P:proteolysis"/>
    <property type="evidence" value="ECO:0007669"/>
    <property type="project" value="UniProtKB-KW"/>
</dbReference>
<dbReference type="InterPro" id="IPR036990">
    <property type="entry name" value="M14A-like_propep"/>
</dbReference>
<dbReference type="CDD" id="cd03860">
    <property type="entry name" value="M14_CP_A-B_like"/>
    <property type="match status" value="1"/>
</dbReference>
<gene>
    <name evidence="17" type="primary">Dvir\GJ16227</name>
    <name evidence="17" type="ORF">Dvir_GJ16227</name>
</gene>
<dbReference type="Gene3D" id="3.40.630.10">
    <property type="entry name" value="Zn peptidases"/>
    <property type="match status" value="1"/>
</dbReference>
<evidence type="ECO:0000256" key="8">
    <source>
        <dbReference type="ARBA" id="ARBA00022729"/>
    </source>
</evidence>
<keyword evidence="5 17" id="KW-0121">Carboxypeptidase</keyword>
<dbReference type="SMR" id="A0A0Q9WKZ5"/>
<keyword evidence="12" id="KW-1015">Disulfide bond</keyword>
<comment type="similarity">
    <text evidence="3 14">Belongs to the peptidase M14 family.</text>
</comment>
<evidence type="ECO:0000259" key="16">
    <source>
        <dbReference type="PROSITE" id="PS52035"/>
    </source>
</evidence>
<dbReference type="FunFam" id="3.40.630.10:FF:000040">
    <property type="entry name" value="zinc carboxypeptidase"/>
    <property type="match status" value="1"/>
</dbReference>
<dbReference type="InterPro" id="IPR003146">
    <property type="entry name" value="M14A_act_pep"/>
</dbReference>
<feature type="signal peptide" evidence="15">
    <location>
        <begin position="1"/>
        <end position="18"/>
    </location>
</feature>
<evidence type="ECO:0000256" key="15">
    <source>
        <dbReference type="SAM" id="SignalP"/>
    </source>
</evidence>
<protein>
    <submittedName>
        <fullName evidence="17">Uncharacterized protein, isoform B</fullName>
        <ecNumber evidence="17">3.4.17.-</ecNumber>
    </submittedName>
</protein>
<dbReference type="InterPro" id="IPR057246">
    <property type="entry name" value="CARBOXYPEPT_ZN_1"/>
</dbReference>
<evidence type="ECO:0000256" key="2">
    <source>
        <dbReference type="ARBA" id="ARBA00004613"/>
    </source>
</evidence>
<accession>A0A0Q9WKZ5</accession>
<evidence type="ECO:0000256" key="9">
    <source>
        <dbReference type="ARBA" id="ARBA00022801"/>
    </source>
</evidence>
<dbReference type="SMART" id="SM00631">
    <property type="entry name" value="Zn_pept"/>
    <property type="match status" value="1"/>
</dbReference>
<evidence type="ECO:0000256" key="11">
    <source>
        <dbReference type="ARBA" id="ARBA00023049"/>
    </source>
</evidence>
<dbReference type="AlphaFoldDB" id="A0A0Q9WKZ5"/>
<evidence type="ECO:0000256" key="1">
    <source>
        <dbReference type="ARBA" id="ARBA00001947"/>
    </source>
</evidence>
<evidence type="ECO:0000313" key="18">
    <source>
        <dbReference type="Proteomes" id="UP000008792"/>
    </source>
</evidence>
<keyword evidence="10" id="KW-0862">Zinc</keyword>
<dbReference type="GO" id="GO:0005615">
    <property type="term" value="C:extracellular space"/>
    <property type="evidence" value="ECO:0007669"/>
    <property type="project" value="TreeGrafter"/>
</dbReference>
<dbReference type="EC" id="3.4.17.-" evidence="17"/>
<dbReference type="Proteomes" id="UP000008792">
    <property type="component" value="Unassembled WGS sequence"/>
</dbReference>
<evidence type="ECO:0000256" key="6">
    <source>
        <dbReference type="ARBA" id="ARBA00022670"/>
    </source>
</evidence>
<dbReference type="PROSITE" id="PS00132">
    <property type="entry name" value="CARBOXYPEPT_ZN_1"/>
    <property type="match status" value="1"/>
</dbReference>
<dbReference type="SUPFAM" id="SSF53187">
    <property type="entry name" value="Zn-dependent exopeptidases"/>
    <property type="match status" value="1"/>
</dbReference>
<keyword evidence="9 17" id="KW-0378">Hydrolase</keyword>
<keyword evidence="8 15" id="KW-0732">Signal</keyword>
<dbReference type="GO" id="GO:0008270">
    <property type="term" value="F:zinc ion binding"/>
    <property type="evidence" value="ECO:0007669"/>
    <property type="project" value="InterPro"/>
</dbReference>
<dbReference type="PROSITE" id="PS52035">
    <property type="entry name" value="PEPTIDASE_M14"/>
    <property type="match status" value="1"/>
</dbReference>
<evidence type="ECO:0000256" key="4">
    <source>
        <dbReference type="ARBA" id="ARBA00022525"/>
    </source>
</evidence>
<dbReference type="InterPro" id="IPR000834">
    <property type="entry name" value="Peptidase_M14"/>
</dbReference>
<evidence type="ECO:0000256" key="5">
    <source>
        <dbReference type="ARBA" id="ARBA00022645"/>
    </source>
</evidence>
<dbReference type="PANTHER" id="PTHR11705">
    <property type="entry name" value="PROTEASE FAMILY M14 CARBOXYPEPTIDASE A,B"/>
    <property type="match status" value="1"/>
</dbReference>
<name>A0A0Q9WKZ5_DROVI</name>
<organism evidence="17 18">
    <name type="scientific">Drosophila virilis</name>
    <name type="common">Fruit fly</name>
    <dbReference type="NCBI Taxonomy" id="7244"/>
    <lineage>
        <taxon>Eukaryota</taxon>
        <taxon>Metazoa</taxon>
        <taxon>Ecdysozoa</taxon>
        <taxon>Arthropoda</taxon>
        <taxon>Hexapoda</taxon>
        <taxon>Insecta</taxon>
        <taxon>Pterygota</taxon>
        <taxon>Neoptera</taxon>
        <taxon>Endopterygota</taxon>
        <taxon>Diptera</taxon>
        <taxon>Brachycera</taxon>
        <taxon>Muscomorpha</taxon>
        <taxon>Ephydroidea</taxon>
        <taxon>Drosophilidae</taxon>
        <taxon>Drosophila</taxon>
    </lineage>
</organism>
<sequence>MRLYALCAVIFFVATTNAASLFQKPEIEQKVRYDNYKVFKIKYETAMQRQKLLDLTKIYQSFRLWHEDSSECYLMVTPNALPLFEETLKISNASAEILISNVQDLIDQENEADTRASDKFGWTRYNSLAEIDAWLDEILAVYPVVTEGFVIGKSYEGRDIRGIKISYKSGNPGVFIESNIHAREWITSATATWLINELLSSSDDLVRDLAESHDWYIVPVLNVDGFVYTHEKDRLWRKTRQPSNISQCIGVDPNRNYDSHWMENGGASSDPCNEAYAGPYAFSEPETKALSDFVASIKDKLNIMIAFHSYSQLLLSPYGHTKDEVPENYDDLMQVAKAYSDTVKDLPYGTVYRYGSSAGILYPASGTTSDWAYNEQDVKISYTIEFRDTGNFGWPPG</sequence>
<evidence type="ECO:0000256" key="7">
    <source>
        <dbReference type="ARBA" id="ARBA00022723"/>
    </source>
</evidence>
<dbReference type="EMBL" id="CH940661">
    <property type="protein sequence ID" value="KRF85532.1"/>
    <property type="molecule type" value="Genomic_DNA"/>
</dbReference>
<evidence type="ECO:0000256" key="3">
    <source>
        <dbReference type="ARBA" id="ARBA00005988"/>
    </source>
</evidence>
<dbReference type="SUPFAM" id="SSF54897">
    <property type="entry name" value="Protease propeptides/inhibitors"/>
    <property type="match status" value="1"/>
</dbReference>
<dbReference type="Gene3D" id="3.30.70.340">
    <property type="entry name" value="Metallocarboxypeptidase-like"/>
    <property type="match status" value="1"/>
</dbReference>
<dbReference type="GO" id="GO:0004181">
    <property type="term" value="F:metallocarboxypeptidase activity"/>
    <property type="evidence" value="ECO:0007669"/>
    <property type="project" value="InterPro"/>
</dbReference>
<evidence type="ECO:0000256" key="13">
    <source>
        <dbReference type="ARBA" id="ARBA00057299"/>
    </source>
</evidence>
<comment type="function">
    <text evidence="13">Involved in the digestion of the blood meal.</text>
</comment>
<dbReference type="Pfam" id="PF00246">
    <property type="entry name" value="Peptidase_M14"/>
    <property type="match status" value="1"/>
</dbReference>
<dbReference type="Pfam" id="PF02244">
    <property type="entry name" value="Propep_M14"/>
    <property type="match status" value="1"/>
</dbReference>
<comment type="subcellular location">
    <subcellularLocation>
        <location evidence="2">Secreted</location>
    </subcellularLocation>
</comment>
<reference evidence="17 18" key="1">
    <citation type="journal article" date="2007" name="Nature">
        <title>Evolution of genes and genomes on the Drosophila phylogeny.</title>
        <authorList>
            <consortium name="Drosophila 12 Genomes Consortium"/>
            <person name="Clark A.G."/>
            <person name="Eisen M.B."/>
            <person name="Smith D.R."/>
            <person name="Bergman C.M."/>
            <person name="Oliver B."/>
            <person name="Markow T.A."/>
            <person name="Kaufman T.C."/>
            <person name="Kellis M."/>
            <person name="Gelbart W."/>
            <person name="Iyer V.N."/>
            <person name="Pollard D.A."/>
            <person name="Sackton T.B."/>
            <person name="Larracuente A.M."/>
            <person name="Singh N.D."/>
            <person name="Abad J.P."/>
            <person name="Abt D.N."/>
            <person name="Adryan B."/>
            <person name="Aguade M."/>
            <person name="Akashi H."/>
            <person name="Anderson W.W."/>
            <person name="Aquadro C.F."/>
            <person name="Ardell D.H."/>
            <person name="Arguello R."/>
            <person name="Artieri C.G."/>
            <person name="Barbash D.A."/>
            <person name="Barker D."/>
            <person name="Barsanti P."/>
            <person name="Batterham P."/>
            <person name="Batzoglou S."/>
            <person name="Begun D."/>
            <person name="Bhutkar A."/>
            <person name="Blanco E."/>
            <person name="Bosak S.A."/>
            <person name="Bradley R.K."/>
            <person name="Brand A.D."/>
            <person name="Brent M.R."/>
            <person name="Brooks A.N."/>
            <person name="Brown R.H."/>
            <person name="Butlin R.K."/>
            <person name="Caggese C."/>
            <person name="Calvi B.R."/>
            <person name="Bernardo de Carvalho A."/>
            <person name="Caspi A."/>
            <person name="Castrezana S."/>
            <person name="Celniker S.E."/>
            <person name="Chang J.L."/>
            <person name="Chapple C."/>
            <person name="Chatterji S."/>
            <person name="Chinwalla A."/>
            <person name="Civetta A."/>
            <person name="Clifton S.W."/>
            <person name="Comeron J.M."/>
            <person name="Costello J.C."/>
            <person name="Coyne J.A."/>
            <person name="Daub J."/>
            <person name="David R.G."/>
            <person name="Delcher A.L."/>
            <person name="Delehaunty K."/>
            <person name="Do C.B."/>
            <person name="Ebling H."/>
            <person name="Edwards K."/>
            <person name="Eickbush T."/>
            <person name="Evans J.D."/>
            <person name="Filipski A."/>
            <person name="Findeiss S."/>
            <person name="Freyhult E."/>
            <person name="Fulton L."/>
            <person name="Fulton R."/>
            <person name="Garcia A.C."/>
            <person name="Gardiner A."/>
            <person name="Garfield D.A."/>
            <person name="Garvin B.E."/>
            <person name="Gibson G."/>
            <person name="Gilbert D."/>
            <person name="Gnerre S."/>
            <person name="Godfrey J."/>
            <person name="Good R."/>
            <person name="Gotea V."/>
            <person name="Gravely B."/>
            <person name="Greenberg A.J."/>
            <person name="Griffiths-Jones S."/>
            <person name="Gross S."/>
            <person name="Guigo R."/>
            <person name="Gustafson E.A."/>
            <person name="Haerty W."/>
            <person name="Hahn M.W."/>
            <person name="Halligan D.L."/>
            <person name="Halpern A.L."/>
            <person name="Halter G.M."/>
            <person name="Han M.V."/>
            <person name="Heger A."/>
            <person name="Hillier L."/>
            <person name="Hinrichs A.S."/>
            <person name="Holmes I."/>
            <person name="Hoskins R.A."/>
            <person name="Hubisz M.J."/>
            <person name="Hultmark D."/>
            <person name="Huntley M.A."/>
            <person name="Jaffe D.B."/>
            <person name="Jagadeeshan S."/>
            <person name="Jeck W.R."/>
            <person name="Johnson J."/>
            <person name="Jones C.D."/>
            <person name="Jordan W.C."/>
            <person name="Karpen G.H."/>
            <person name="Kataoka E."/>
            <person name="Keightley P.D."/>
            <person name="Kheradpour P."/>
            <person name="Kirkness E.F."/>
            <person name="Koerich L.B."/>
            <person name="Kristiansen K."/>
            <person name="Kudrna D."/>
            <person name="Kulathinal R.J."/>
            <person name="Kumar S."/>
            <person name="Kwok R."/>
            <person name="Lander E."/>
            <person name="Langley C.H."/>
            <person name="Lapoint R."/>
            <person name="Lazzaro B.P."/>
            <person name="Lee S.J."/>
            <person name="Levesque L."/>
            <person name="Li R."/>
            <person name="Lin C.F."/>
            <person name="Lin M.F."/>
            <person name="Lindblad-Toh K."/>
            <person name="Llopart A."/>
            <person name="Long M."/>
            <person name="Low L."/>
            <person name="Lozovsky E."/>
            <person name="Lu J."/>
            <person name="Luo M."/>
            <person name="Machado C.A."/>
            <person name="Makalowski W."/>
            <person name="Marzo M."/>
            <person name="Matsuda M."/>
            <person name="Matzkin L."/>
            <person name="McAllister B."/>
            <person name="McBride C.S."/>
            <person name="McKernan B."/>
            <person name="McKernan K."/>
            <person name="Mendez-Lago M."/>
            <person name="Minx P."/>
            <person name="Mollenhauer M.U."/>
            <person name="Montooth K."/>
            <person name="Mount S.M."/>
            <person name="Mu X."/>
            <person name="Myers E."/>
            <person name="Negre B."/>
            <person name="Newfeld S."/>
            <person name="Nielsen R."/>
            <person name="Noor M.A."/>
            <person name="O'Grady P."/>
            <person name="Pachter L."/>
            <person name="Papaceit M."/>
            <person name="Parisi M.J."/>
            <person name="Parisi M."/>
            <person name="Parts L."/>
            <person name="Pedersen J.S."/>
            <person name="Pesole G."/>
            <person name="Phillippy A.M."/>
            <person name="Ponting C.P."/>
            <person name="Pop M."/>
            <person name="Porcelli D."/>
            <person name="Powell J.R."/>
            <person name="Prohaska S."/>
            <person name="Pruitt K."/>
            <person name="Puig M."/>
            <person name="Quesneville H."/>
            <person name="Ram K.R."/>
            <person name="Rand D."/>
            <person name="Rasmussen M.D."/>
            <person name="Reed L.K."/>
            <person name="Reenan R."/>
            <person name="Reily A."/>
            <person name="Remington K.A."/>
            <person name="Rieger T.T."/>
            <person name="Ritchie M.G."/>
            <person name="Robin C."/>
            <person name="Rogers Y.H."/>
            <person name="Rohde C."/>
            <person name="Rozas J."/>
            <person name="Rubenfield M.J."/>
            <person name="Ruiz A."/>
            <person name="Russo S."/>
            <person name="Salzberg S.L."/>
            <person name="Sanchez-Gracia A."/>
            <person name="Saranga D.J."/>
            <person name="Sato H."/>
            <person name="Schaeffer S.W."/>
            <person name="Schatz M.C."/>
            <person name="Schlenke T."/>
            <person name="Schwartz R."/>
            <person name="Segarra C."/>
            <person name="Singh R.S."/>
            <person name="Sirot L."/>
            <person name="Sirota M."/>
            <person name="Sisneros N.B."/>
            <person name="Smith C.D."/>
            <person name="Smith T.F."/>
            <person name="Spieth J."/>
            <person name="Stage D.E."/>
            <person name="Stark A."/>
            <person name="Stephan W."/>
            <person name="Strausberg R.L."/>
            <person name="Strempel S."/>
            <person name="Sturgill D."/>
            <person name="Sutton G."/>
            <person name="Sutton G.G."/>
            <person name="Tao W."/>
            <person name="Teichmann S."/>
            <person name="Tobari Y.N."/>
            <person name="Tomimura Y."/>
            <person name="Tsolas J.M."/>
            <person name="Valente V.L."/>
            <person name="Venter E."/>
            <person name="Venter J.C."/>
            <person name="Vicario S."/>
            <person name="Vieira F.G."/>
            <person name="Vilella A.J."/>
            <person name="Villasante A."/>
            <person name="Walenz B."/>
            <person name="Wang J."/>
            <person name="Wasserman M."/>
            <person name="Watts T."/>
            <person name="Wilson D."/>
            <person name="Wilson R.K."/>
            <person name="Wing R.A."/>
            <person name="Wolfner M.F."/>
            <person name="Wong A."/>
            <person name="Wong G.K."/>
            <person name="Wu C.I."/>
            <person name="Wu G."/>
            <person name="Yamamoto D."/>
            <person name="Yang H.P."/>
            <person name="Yang S.P."/>
            <person name="Yorke J.A."/>
            <person name="Yoshida K."/>
            <person name="Zdobnov E."/>
            <person name="Zhang P."/>
            <person name="Zhang Y."/>
            <person name="Zimin A.V."/>
            <person name="Baldwin J."/>
            <person name="Abdouelleil A."/>
            <person name="Abdulkadir J."/>
            <person name="Abebe A."/>
            <person name="Abera B."/>
            <person name="Abreu J."/>
            <person name="Acer S.C."/>
            <person name="Aftuck L."/>
            <person name="Alexander A."/>
            <person name="An P."/>
            <person name="Anderson E."/>
            <person name="Anderson S."/>
            <person name="Arachi H."/>
            <person name="Azer M."/>
            <person name="Bachantsang P."/>
            <person name="Barry A."/>
            <person name="Bayul T."/>
            <person name="Berlin A."/>
            <person name="Bessette D."/>
            <person name="Bloom T."/>
            <person name="Blye J."/>
            <person name="Boguslavskiy L."/>
            <person name="Bonnet C."/>
            <person name="Boukhgalter B."/>
            <person name="Bourzgui I."/>
            <person name="Brown A."/>
            <person name="Cahill P."/>
            <person name="Channer S."/>
            <person name="Cheshatsang Y."/>
            <person name="Chuda L."/>
            <person name="Citroen M."/>
            <person name="Collymore A."/>
            <person name="Cooke P."/>
            <person name="Costello M."/>
            <person name="D'Aco K."/>
            <person name="Daza R."/>
            <person name="De Haan G."/>
            <person name="DeGray S."/>
            <person name="DeMaso C."/>
            <person name="Dhargay N."/>
            <person name="Dooley K."/>
            <person name="Dooley E."/>
            <person name="Doricent M."/>
            <person name="Dorje P."/>
            <person name="Dorjee K."/>
            <person name="Dupes A."/>
            <person name="Elong R."/>
            <person name="Falk J."/>
            <person name="Farina A."/>
            <person name="Faro S."/>
            <person name="Ferguson D."/>
            <person name="Fisher S."/>
            <person name="Foley C.D."/>
            <person name="Franke A."/>
            <person name="Friedrich D."/>
            <person name="Gadbois L."/>
            <person name="Gearin G."/>
            <person name="Gearin C.R."/>
            <person name="Giannoukos G."/>
            <person name="Goode T."/>
            <person name="Graham J."/>
            <person name="Grandbois E."/>
            <person name="Grewal S."/>
            <person name="Gyaltsen K."/>
            <person name="Hafez N."/>
            <person name="Hagos B."/>
            <person name="Hall J."/>
            <person name="Henson C."/>
            <person name="Hollinger A."/>
            <person name="Honan T."/>
            <person name="Huard M.D."/>
            <person name="Hughes L."/>
            <person name="Hurhula B."/>
            <person name="Husby M.E."/>
            <person name="Kamat A."/>
            <person name="Kanga B."/>
            <person name="Kashin S."/>
            <person name="Khazanovich D."/>
            <person name="Kisner P."/>
            <person name="Lance K."/>
            <person name="Lara M."/>
            <person name="Lee W."/>
            <person name="Lennon N."/>
            <person name="Letendre F."/>
            <person name="LeVine R."/>
            <person name="Lipovsky A."/>
            <person name="Liu X."/>
            <person name="Liu J."/>
            <person name="Liu S."/>
            <person name="Lokyitsang T."/>
            <person name="Lokyitsang Y."/>
            <person name="Lubonja R."/>
            <person name="Lui A."/>
            <person name="MacDonald P."/>
            <person name="Magnisalis V."/>
            <person name="Maru K."/>
            <person name="Matthews C."/>
            <person name="McCusker W."/>
            <person name="McDonough S."/>
            <person name="Mehta T."/>
            <person name="Meldrim J."/>
            <person name="Meneus L."/>
            <person name="Mihai O."/>
            <person name="Mihalev A."/>
            <person name="Mihova T."/>
            <person name="Mittelman R."/>
            <person name="Mlenga V."/>
            <person name="Montmayeur A."/>
            <person name="Mulrain L."/>
            <person name="Navidi A."/>
            <person name="Naylor J."/>
            <person name="Negash T."/>
            <person name="Nguyen T."/>
            <person name="Nguyen N."/>
            <person name="Nicol R."/>
            <person name="Norbu C."/>
            <person name="Norbu N."/>
            <person name="Novod N."/>
            <person name="O'Neill B."/>
            <person name="Osman S."/>
            <person name="Markiewicz E."/>
            <person name="Oyono O.L."/>
            <person name="Patti C."/>
            <person name="Phunkhang P."/>
            <person name="Pierre F."/>
            <person name="Priest M."/>
            <person name="Raghuraman S."/>
            <person name="Rege F."/>
            <person name="Reyes R."/>
            <person name="Rise C."/>
            <person name="Rogov P."/>
            <person name="Ross K."/>
            <person name="Ryan E."/>
            <person name="Settipalli S."/>
            <person name="Shea T."/>
            <person name="Sherpa N."/>
            <person name="Shi L."/>
            <person name="Shih D."/>
            <person name="Sparrow T."/>
            <person name="Spaulding J."/>
            <person name="Stalker J."/>
            <person name="Stange-Thomann N."/>
            <person name="Stavropoulos S."/>
            <person name="Stone C."/>
            <person name="Strader C."/>
            <person name="Tesfaye S."/>
            <person name="Thomson T."/>
            <person name="Thoulutsang Y."/>
            <person name="Thoulutsang D."/>
            <person name="Topham K."/>
            <person name="Topping I."/>
            <person name="Tsamla T."/>
            <person name="Vassiliev H."/>
            <person name="Vo A."/>
            <person name="Wangchuk T."/>
            <person name="Wangdi T."/>
            <person name="Weiand M."/>
            <person name="Wilkinson J."/>
            <person name="Wilson A."/>
            <person name="Yadav S."/>
            <person name="Young G."/>
            <person name="Yu Q."/>
            <person name="Zembek L."/>
            <person name="Zhong D."/>
            <person name="Zimmer A."/>
            <person name="Zwirko Z."/>
            <person name="Jaffe D.B."/>
            <person name="Alvarez P."/>
            <person name="Brockman W."/>
            <person name="Butler J."/>
            <person name="Chin C."/>
            <person name="Gnerre S."/>
            <person name="Grabherr M."/>
            <person name="Kleber M."/>
            <person name="Mauceli E."/>
            <person name="MacCallum I."/>
        </authorList>
    </citation>
    <scope>NUCLEOTIDE SEQUENCE [LARGE SCALE GENOMIC DNA]</scope>
    <source>
        <strain evidence="18">Tucson 15010-1051.87</strain>
    </source>
</reference>
<keyword evidence="4" id="KW-0964">Secreted</keyword>
<proteinExistence type="inferred from homology"/>
<keyword evidence="7" id="KW-0479">Metal-binding</keyword>
<dbReference type="OrthoDB" id="3626597at2759"/>
<keyword evidence="18" id="KW-1185">Reference proteome</keyword>
<keyword evidence="6" id="KW-0645">Protease</keyword>
<evidence type="ECO:0000256" key="14">
    <source>
        <dbReference type="PROSITE-ProRule" id="PRU01379"/>
    </source>
</evidence>
<comment type="cofactor">
    <cofactor evidence="1">
        <name>Zn(2+)</name>
        <dbReference type="ChEBI" id="CHEBI:29105"/>
    </cofactor>
</comment>